<keyword evidence="1" id="KW-0548">Nucleotidyltransferase</keyword>
<proteinExistence type="predicted"/>
<keyword evidence="2" id="KW-1185">Reference proteome</keyword>
<gene>
    <name evidence="1" type="primary">FAD1_1</name>
    <name evidence="1" type="ORF">DSO57_1020238</name>
</gene>
<evidence type="ECO:0000313" key="2">
    <source>
        <dbReference type="Proteomes" id="UP001165960"/>
    </source>
</evidence>
<organism evidence="1 2">
    <name type="scientific">Entomophthora muscae</name>
    <dbReference type="NCBI Taxonomy" id="34485"/>
    <lineage>
        <taxon>Eukaryota</taxon>
        <taxon>Fungi</taxon>
        <taxon>Fungi incertae sedis</taxon>
        <taxon>Zoopagomycota</taxon>
        <taxon>Entomophthoromycotina</taxon>
        <taxon>Entomophthoromycetes</taxon>
        <taxon>Entomophthorales</taxon>
        <taxon>Entomophthoraceae</taxon>
        <taxon>Entomophthora</taxon>
    </lineage>
</organism>
<keyword evidence="1" id="KW-0808">Transferase</keyword>
<dbReference type="Proteomes" id="UP001165960">
    <property type="component" value="Unassembled WGS sequence"/>
</dbReference>
<name>A0ACC2TEF8_9FUNG</name>
<sequence>MMLGNLGNCQPQEMKENTLNLDKVYDLAQSDHPISSQVKVSLEIIERALKEYGTQAVALSFNGGKDCTVLLHLFSAVQKRMSLQETSNAASVKAPSIYIETPNPFDEIETFVSASANLYQLELFKAEGPMKVGLAHFLSKKPEIKAVLIGTRRTDPHGGSLTTFIPTSDDWPEAMRVHPILDWEYKTVWAFLRALDVPYCSLYDHGYTSLGDRDNTLPNPLLKNDRLASGYDPAWMLEDNTSERKGRIQKT</sequence>
<protein>
    <submittedName>
        <fullName evidence="1">3'-phosphoadenosine 5'-phosphosulfate sulfotransferase</fullName>
        <ecNumber evidence="1">2.7.7.2</ecNumber>
    </submittedName>
</protein>
<dbReference type="EMBL" id="QTSX02002934">
    <property type="protein sequence ID" value="KAJ9073075.1"/>
    <property type="molecule type" value="Genomic_DNA"/>
</dbReference>
<comment type="caution">
    <text evidence="1">The sequence shown here is derived from an EMBL/GenBank/DDBJ whole genome shotgun (WGS) entry which is preliminary data.</text>
</comment>
<evidence type="ECO:0000313" key="1">
    <source>
        <dbReference type="EMBL" id="KAJ9073075.1"/>
    </source>
</evidence>
<reference evidence="1" key="1">
    <citation type="submission" date="2022-04" db="EMBL/GenBank/DDBJ databases">
        <title>Genome of the entomopathogenic fungus Entomophthora muscae.</title>
        <authorList>
            <person name="Elya C."/>
            <person name="Lovett B.R."/>
            <person name="Lee E."/>
            <person name="Macias A.M."/>
            <person name="Hajek A.E."/>
            <person name="De Bivort B.L."/>
            <person name="Kasson M.T."/>
            <person name="De Fine Licht H.H."/>
            <person name="Stajich J.E."/>
        </authorList>
    </citation>
    <scope>NUCLEOTIDE SEQUENCE</scope>
    <source>
        <strain evidence="1">Berkeley</strain>
    </source>
</reference>
<dbReference type="EC" id="2.7.7.2" evidence="1"/>
<accession>A0ACC2TEF8</accession>